<evidence type="ECO:0000256" key="8">
    <source>
        <dbReference type="ARBA" id="ARBA00023136"/>
    </source>
</evidence>
<dbReference type="InterPro" id="IPR003439">
    <property type="entry name" value="ABC_transporter-like_ATP-bd"/>
</dbReference>
<evidence type="ECO:0000256" key="9">
    <source>
        <dbReference type="SAM" id="Phobius"/>
    </source>
</evidence>
<feature type="transmembrane region" description="Helical" evidence="9">
    <location>
        <begin position="136"/>
        <end position="157"/>
    </location>
</feature>
<protein>
    <submittedName>
        <fullName evidence="12">ABC transporter ATP-binding protein</fullName>
    </submittedName>
</protein>
<keyword evidence="8 9" id="KW-0472">Membrane</keyword>
<keyword evidence="13" id="KW-1185">Reference proteome</keyword>
<dbReference type="Pfam" id="PF00664">
    <property type="entry name" value="ABC_membrane"/>
    <property type="match status" value="1"/>
</dbReference>
<dbReference type="GO" id="GO:0005886">
    <property type="term" value="C:plasma membrane"/>
    <property type="evidence" value="ECO:0007669"/>
    <property type="project" value="UniProtKB-SubCell"/>
</dbReference>
<dbReference type="Proteomes" id="UP000661691">
    <property type="component" value="Unassembled WGS sequence"/>
</dbReference>
<dbReference type="GO" id="GO:0015421">
    <property type="term" value="F:ABC-type oligopeptide transporter activity"/>
    <property type="evidence" value="ECO:0007669"/>
    <property type="project" value="TreeGrafter"/>
</dbReference>
<evidence type="ECO:0000313" key="13">
    <source>
        <dbReference type="Proteomes" id="UP000661691"/>
    </source>
</evidence>
<dbReference type="GO" id="GO:0016887">
    <property type="term" value="F:ATP hydrolysis activity"/>
    <property type="evidence" value="ECO:0007669"/>
    <property type="project" value="InterPro"/>
</dbReference>
<evidence type="ECO:0000259" key="10">
    <source>
        <dbReference type="PROSITE" id="PS50893"/>
    </source>
</evidence>
<dbReference type="PROSITE" id="PS50929">
    <property type="entry name" value="ABC_TM1F"/>
    <property type="match status" value="1"/>
</dbReference>
<organism evidence="12 13">
    <name type="scientific">Polycladospora coralii</name>
    <dbReference type="NCBI Taxonomy" id="2771432"/>
    <lineage>
        <taxon>Bacteria</taxon>
        <taxon>Bacillati</taxon>
        <taxon>Bacillota</taxon>
        <taxon>Bacilli</taxon>
        <taxon>Bacillales</taxon>
        <taxon>Thermoactinomycetaceae</taxon>
        <taxon>Polycladospora</taxon>
    </lineage>
</organism>
<dbReference type="Gene3D" id="3.40.50.300">
    <property type="entry name" value="P-loop containing nucleotide triphosphate hydrolases"/>
    <property type="match status" value="1"/>
</dbReference>
<evidence type="ECO:0000313" key="12">
    <source>
        <dbReference type="EMBL" id="MBD1373416.1"/>
    </source>
</evidence>
<reference evidence="12" key="1">
    <citation type="submission" date="2020-09" db="EMBL/GenBank/DDBJ databases">
        <title>A novel bacterium of genus Hazenella, isolated from South China Sea.</title>
        <authorList>
            <person name="Huang H."/>
            <person name="Mo K."/>
            <person name="Hu Y."/>
        </authorList>
    </citation>
    <scope>NUCLEOTIDE SEQUENCE</scope>
    <source>
        <strain evidence="12">IB182357</strain>
    </source>
</reference>
<dbReference type="InterPro" id="IPR017871">
    <property type="entry name" value="ABC_transporter-like_CS"/>
</dbReference>
<dbReference type="PROSITE" id="PS50893">
    <property type="entry name" value="ABC_TRANSPORTER_2"/>
    <property type="match status" value="1"/>
</dbReference>
<name>A0A926NAR1_9BACL</name>
<evidence type="ECO:0000256" key="1">
    <source>
        <dbReference type="ARBA" id="ARBA00004651"/>
    </source>
</evidence>
<keyword evidence="4 9" id="KW-0812">Transmembrane</keyword>
<dbReference type="CDD" id="cd07346">
    <property type="entry name" value="ABC_6TM_exporters"/>
    <property type="match status" value="1"/>
</dbReference>
<dbReference type="PROSITE" id="PS00211">
    <property type="entry name" value="ABC_TRANSPORTER_1"/>
    <property type="match status" value="1"/>
</dbReference>
<dbReference type="PANTHER" id="PTHR43394:SF1">
    <property type="entry name" value="ATP-BINDING CASSETTE SUB-FAMILY B MEMBER 10, MITOCHONDRIAL"/>
    <property type="match status" value="1"/>
</dbReference>
<feature type="domain" description="ABC transmembrane type-1" evidence="11">
    <location>
        <begin position="22"/>
        <end position="292"/>
    </location>
</feature>
<dbReference type="InterPro" id="IPR027417">
    <property type="entry name" value="P-loop_NTPase"/>
</dbReference>
<keyword evidence="5" id="KW-0547">Nucleotide-binding</keyword>
<keyword evidence="6 12" id="KW-0067">ATP-binding</keyword>
<dbReference type="Gene3D" id="1.20.1560.10">
    <property type="entry name" value="ABC transporter type 1, transmembrane domain"/>
    <property type="match status" value="1"/>
</dbReference>
<dbReference type="Pfam" id="PF00005">
    <property type="entry name" value="ABC_tran"/>
    <property type="match status" value="1"/>
</dbReference>
<evidence type="ECO:0000256" key="4">
    <source>
        <dbReference type="ARBA" id="ARBA00022692"/>
    </source>
</evidence>
<dbReference type="InterPro" id="IPR011527">
    <property type="entry name" value="ABC1_TM_dom"/>
</dbReference>
<sequence>MSKKQSSLQLMGLVLTQKRILFFSILAMFVSVLIQLVIPLIMKYIVDQVIPRQDFFVFGGAVIALILLPIVASLFAMMGNRINHRIGAHVTDTVRLQLFDKFLRLSPAQYHNLNSGVMNQVIGAAGEIGDLYITQIVIPFIFQAIMVAGMISFMLYLNVELTFISLFFLPFVVITSLMLGKKAKGLASDVMKMQTELSSYAIEFFSGLKSTQLFQQEDQERAYQSAWIKQYRKKRNHTFVVGQFAEIMGHVIKSLGFGAVFAYGAWQIFEGRLTIGSLLVFIVYHPQLYAMIEKMQFAYLKTVETWPKTKLVRGILDIEVDRQAGNLIFVETNEPVLSFQNVSFAYEENRGQLSGVTFTIDKGEFIGIVGESGSGKSTLFELILRFYKPSSGQILLYGDDLSSYSSQEIRREITLVTQEPFIWNRSIRDNLRYVKPEATDQELIHACHIAQFSDFLTRLPYGLDTILGEKGVKLSGGEKQRIGIARAILRNPTILLLDEPTSALDAKTEALFQEQLKQTFHDKTILVIAHRLATVKDADRIIVVKDGGIDDIGSHQELMRRGGEYSQLYNEQFGEKEAP</sequence>
<gene>
    <name evidence="12" type="ORF">IC620_13760</name>
</gene>
<dbReference type="InterPro" id="IPR003593">
    <property type="entry name" value="AAA+_ATPase"/>
</dbReference>
<feature type="transmembrane region" description="Helical" evidence="9">
    <location>
        <begin position="239"/>
        <end position="266"/>
    </location>
</feature>
<dbReference type="SUPFAM" id="SSF52540">
    <property type="entry name" value="P-loop containing nucleoside triphosphate hydrolases"/>
    <property type="match status" value="1"/>
</dbReference>
<dbReference type="FunFam" id="3.40.50.300:FF:000221">
    <property type="entry name" value="Multidrug ABC transporter ATP-binding protein"/>
    <property type="match status" value="1"/>
</dbReference>
<proteinExistence type="predicted"/>
<evidence type="ECO:0000256" key="3">
    <source>
        <dbReference type="ARBA" id="ARBA00022475"/>
    </source>
</evidence>
<accession>A0A926NAR1</accession>
<evidence type="ECO:0000256" key="2">
    <source>
        <dbReference type="ARBA" id="ARBA00022448"/>
    </source>
</evidence>
<keyword evidence="7 9" id="KW-1133">Transmembrane helix</keyword>
<dbReference type="RefSeq" id="WP_191142510.1">
    <property type="nucleotide sequence ID" value="NZ_JACXAH010000025.1"/>
</dbReference>
<dbReference type="SMART" id="SM00382">
    <property type="entry name" value="AAA"/>
    <property type="match status" value="1"/>
</dbReference>
<comment type="caution">
    <text evidence="12">The sequence shown here is derived from an EMBL/GenBank/DDBJ whole genome shotgun (WGS) entry which is preliminary data.</text>
</comment>
<evidence type="ECO:0000256" key="7">
    <source>
        <dbReference type="ARBA" id="ARBA00022989"/>
    </source>
</evidence>
<evidence type="ECO:0000256" key="5">
    <source>
        <dbReference type="ARBA" id="ARBA00022741"/>
    </source>
</evidence>
<dbReference type="GO" id="GO:0005524">
    <property type="term" value="F:ATP binding"/>
    <property type="evidence" value="ECO:0007669"/>
    <property type="project" value="UniProtKB-KW"/>
</dbReference>
<keyword evidence="3" id="KW-1003">Cell membrane</keyword>
<keyword evidence="2" id="KW-0813">Transport</keyword>
<dbReference type="EMBL" id="JACXAH010000025">
    <property type="protein sequence ID" value="MBD1373416.1"/>
    <property type="molecule type" value="Genomic_DNA"/>
</dbReference>
<evidence type="ECO:0000256" key="6">
    <source>
        <dbReference type="ARBA" id="ARBA00022840"/>
    </source>
</evidence>
<dbReference type="InterPro" id="IPR039421">
    <property type="entry name" value="Type_1_exporter"/>
</dbReference>
<comment type="subcellular location">
    <subcellularLocation>
        <location evidence="1">Cell membrane</location>
        <topology evidence="1">Multi-pass membrane protein</topology>
    </subcellularLocation>
</comment>
<feature type="transmembrane region" description="Helical" evidence="9">
    <location>
        <begin position="163"/>
        <end position="180"/>
    </location>
</feature>
<dbReference type="PANTHER" id="PTHR43394">
    <property type="entry name" value="ATP-DEPENDENT PERMEASE MDL1, MITOCHONDRIAL"/>
    <property type="match status" value="1"/>
</dbReference>
<dbReference type="InterPro" id="IPR036640">
    <property type="entry name" value="ABC1_TM_sf"/>
</dbReference>
<dbReference type="SUPFAM" id="SSF90123">
    <property type="entry name" value="ABC transporter transmembrane region"/>
    <property type="match status" value="1"/>
</dbReference>
<evidence type="ECO:0000259" key="11">
    <source>
        <dbReference type="PROSITE" id="PS50929"/>
    </source>
</evidence>
<feature type="transmembrane region" description="Helical" evidence="9">
    <location>
        <begin position="20"/>
        <end position="42"/>
    </location>
</feature>
<dbReference type="AlphaFoldDB" id="A0A926NAR1"/>
<feature type="domain" description="ABC transporter" evidence="10">
    <location>
        <begin position="337"/>
        <end position="571"/>
    </location>
</feature>
<feature type="transmembrane region" description="Helical" evidence="9">
    <location>
        <begin position="54"/>
        <end position="76"/>
    </location>
</feature>